<feature type="transmembrane region" description="Helical" evidence="6">
    <location>
        <begin position="224"/>
        <end position="246"/>
    </location>
</feature>
<evidence type="ECO:0000256" key="1">
    <source>
        <dbReference type="ARBA" id="ARBA00004651"/>
    </source>
</evidence>
<feature type="region of interest" description="Disordered" evidence="5">
    <location>
        <begin position="82"/>
        <end position="102"/>
    </location>
</feature>
<feature type="transmembrane region" description="Helical" evidence="6">
    <location>
        <begin position="351"/>
        <end position="369"/>
    </location>
</feature>
<dbReference type="EMBL" id="LR134355">
    <property type="protein sequence ID" value="VEG48162.1"/>
    <property type="molecule type" value="Genomic_DNA"/>
</dbReference>
<keyword evidence="2 6" id="KW-0812">Transmembrane</keyword>
<evidence type="ECO:0000313" key="9">
    <source>
        <dbReference type="Proteomes" id="UP000282551"/>
    </source>
</evidence>
<evidence type="ECO:0000259" key="7">
    <source>
        <dbReference type="PROSITE" id="PS50850"/>
    </source>
</evidence>
<dbReference type="PROSITE" id="PS50850">
    <property type="entry name" value="MFS"/>
    <property type="match status" value="1"/>
</dbReference>
<keyword evidence="3 6" id="KW-1133">Transmembrane helix</keyword>
<gene>
    <name evidence="8" type="primary">bmr3_3</name>
    <name evidence="8" type="ORF">NCTC10485_02455</name>
</gene>
<evidence type="ECO:0000256" key="2">
    <source>
        <dbReference type="ARBA" id="ARBA00022692"/>
    </source>
</evidence>
<feature type="transmembrane region" description="Helical" evidence="6">
    <location>
        <begin position="485"/>
        <end position="505"/>
    </location>
</feature>
<feature type="transmembrane region" description="Helical" evidence="6">
    <location>
        <begin position="433"/>
        <end position="454"/>
    </location>
</feature>
<dbReference type="AlphaFoldDB" id="A0A3S4T0W9"/>
<organism evidence="8 9">
    <name type="scientific">Mycolicibacterium chitae</name>
    <name type="common">Mycobacterium chitae</name>
    <dbReference type="NCBI Taxonomy" id="1792"/>
    <lineage>
        <taxon>Bacteria</taxon>
        <taxon>Bacillati</taxon>
        <taxon>Actinomycetota</taxon>
        <taxon>Actinomycetes</taxon>
        <taxon>Mycobacteriales</taxon>
        <taxon>Mycobacteriaceae</taxon>
        <taxon>Mycolicibacterium</taxon>
    </lineage>
</organism>
<dbReference type="GO" id="GO:0005886">
    <property type="term" value="C:plasma membrane"/>
    <property type="evidence" value="ECO:0007669"/>
    <property type="project" value="UniProtKB-SubCell"/>
</dbReference>
<sequence length="604" mass="63008">MAIAIPSKPNHKPTRAITTQATAVSIGEGESTTNSGAKKKPVPMYQDEPARSAFSTKVNQAGIGGPQPPFAVTFTMISTVRRDGSPRNYPPGSRARRSAQRGFGTHGYPCPWLRRPVAIIEVVPRTRERQRTGVLVLSLSVVALTVALLQTAVVPVLGVMAEQLDVSAVAVSWAVTANLLAAAAATPLIGRLADLYNKKHVLLGVLVVVLAGSLLAAVTSSLPLLILARVLQGASFALYPICVAILRAELQPRQVVRALAVLSGMLGFGGGVGLVVTGLLMSGSAGYHRVFWLTTAFTVLVMALVVWVVPTRAGDGDGGIDWVGALGLAVGLTAVLLAITQGSTWGWRTPATWGCLASGLLVLAGWWRWERRRTHPLVSIAMLTRPAMLLTNVATVFVGMGLYFGFLGLTLFVQMPREVTGYGFSATVLQSSVVFLLPGALTGFVTATSSGWIIDRYGPRPVLMTGALTGVAGFVMLALAHSATWQVIVAGALTNAYISLAYGALPALVVSEAGPGETGIATGINAIARTVGSSIAAAVVAVLLGHVSARTGLPSEATFVVIFFAGAGTAALATLLIALTRTRTKRTESVAAQVDSRAMQHEWG</sequence>
<keyword evidence="9" id="KW-1185">Reference proteome</keyword>
<dbReference type="InterPro" id="IPR020846">
    <property type="entry name" value="MFS_dom"/>
</dbReference>
<dbReference type="Gene3D" id="1.20.1250.20">
    <property type="entry name" value="MFS general substrate transporter like domains"/>
    <property type="match status" value="2"/>
</dbReference>
<dbReference type="PANTHER" id="PTHR42718">
    <property type="entry name" value="MAJOR FACILITATOR SUPERFAMILY MULTIDRUG TRANSPORTER MFSC"/>
    <property type="match status" value="1"/>
</dbReference>
<dbReference type="GO" id="GO:0022857">
    <property type="term" value="F:transmembrane transporter activity"/>
    <property type="evidence" value="ECO:0007669"/>
    <property type="project" value="InterPro"/>
</dbReference>
<feature type="transmembrane region" description="Helical" evidence="6">
    <location>
        <begin position="559"/>
        <end position="579"/>
    </location>
</feature>
<feature type="transmembrane region" description="Helical" evidence="6">
    <location>
        <begin position="389"/>
        <end position="413"/>
    </location>
</feature>
<evidence type="ECO:0000313" key="8">
    <source>
        <dbReference type="EMBL" id="VEG48162.1"/>
    </source>
</evidence>
<dbReference type="Proteomes" id="UP000282551">
    <property type="component" value="Chromosome"/>
</dbReference>
<feature type="transmembrane region" description="Helical" evidence="6">
    <location>
        <begin position="526"/>
        <end position="547"/>
    </location>
</feature>
<dbReference type="PANTHER" id="PTHR42718:SF49">
    <property type="entry name" value="EXPORT PROTEIN"/>
    <property type="match status" value="1"/>
</dbReference>
<evidence type="ECO:0000256" key="3">
    <source>
        <dbReference type="ARBA" id="ARBA00022989"/>
    </source>
</evidence>
<evidence type="ECO:0000256" key="4">
    <source>
        <dbReference type="ARBA" id="ARBA00023136"/>
    </source>
</evidence>
<dbReference type="Pfam" id="PF07690">
    <property type="entry name" value="MFS_1"/>
    <property type="match status" value="1"/>
</dbReference>
<protein>
    <submittedName>
        <fullName evidence="8">Major facilitator transporter</fullName>
    </submittedName>
</protein>
<comment type="subcellular location">
    <subcellularLocation>
        <location evidence="1">Cell membrane</location>
        <topology evidence="1">Multi-pass membrane protein</topology>
    </subcellularLocation>
</comment>
<reference evidence="8 9" key="1">
    <citation type="submission" date="2018-12" db="EMBL/GenBank/DDBJ databases">
        <authorList>
            <consortium name="Pathogen Informatics"/>
        </authorList>
    </citation>
    <scope>NUCLEOTIDE SEQUENCE [LARGE SCALE GENOMIC DNA]</scope>
    <source>
        <strain evidence="8 9">NCTC10485</strain>
    </source>
</reference>
<feature type="transmembrane region" description="Helical" evidence="6">
    <location>
        <begin position="258"/>
        <end position="284"/>
    </location>
</feature>
<feature type="transmembrane region" description="Helical" evidence="6">
    <location>
        <begin position="290"/>
        <end position="310"/>
    </location>
</feature>
<name>A0A3S4T0W9_MYCCI</name>
<proteinExistence type="predicted"/>
<feature type="transmembrane region" description="Helical" evidence="6">
    <location>
        <begin position="322"/>
        <end position="339"/>
    </location>
</feature>
<feature type="transmembrane region" description="Helical" evidence="6">
    <location>
        <begin position="461"/>
        <end position="479"/>
    </location>
</feature>
<keyword evidence="4 6" id="KW-0472">Membrane</keyword>
<feature type="transmembrane region" description="Helical" evidence="6">
    <location>
        <begin position="166"/>
        <end position="189"/>
    </location>
</feature>
<evidence type="ECO:0000256" key="5">
    <source>
        <dbReference type="SAM" id="MobiDB-lite"/>
    </source>
</evidence>
<evidence type="ECO:0000256" key="6">
    <source>
        <dbReference type="SAM" id="Phobius"/>
    </source>
</evidence>
<dbReference type="SUPFAM" id="SSF103473">
    <property type="entry name" value="MFS general substrate transporter"/>
    <property type="match status" value="2"/>
</dbReference>
<dbReference type="InterPro" id="IPR036259">
    <property type="entry name" value="MFS_trans_sf"/>
</dbReference>
<dbReference type="InterPro" id="IPR011701">
    <property type="entry name" value="MFS"/>
</dbReference>
<feature type="domain" description="Major facilitator superfamily (MFS) profile" evidence="7">
    <location>
        <begin position="135"/>
        <end position="585"/>
    </location>
</feature>
<feature type="transmembrane region" description="Helical" evidence="6">
    <location>
        <begin position="201"/>
        <end position="218"/>
    </location>
</feature>
<feature type="transmembrane region" description="Helical" evidence="6">
    <location>
        <begin position="134"/>
        <end position="160"/>
    </location>
</feature>
<accession>A0A3S4T0W9</accession>